<dbReference type="Proteomes" id="UP000179145">
    <property type="component" value="Plasmid pKB14400_1"/>
</dbReference>
<keyword evidence="1" id="KW-0614">Plasmid</keyword>
<keyword evidence="2" id="KW-1185">Reference proteome</keyword>
<dbReference type="EMBL" id="CP014675">
    <property type="protein sequence ID" value="AOX18538.1"/>
    <property type="molecule type" value="Genomic_DNA"/>
</dbReference>
<dbReference type="AlphaFoldDB" id="A0A1D8UXV8"/>
<name>A0A1D8UXV8_9PROT</name>
<accession>A0A1D8UXV8</accession>
<geneLocation type="plasmid" evidence="2">
    <name>pkb14400_1</name>
</geneLocation>
<proteinExistence type="predicted"/>
<reference evidence="1 2" key="1">
    <citation type="journal article" date="2016" name="Microb. Cell Fact.">
        <title>Dissection of exopolysaccharide biosynthesis in Kozakia baliensis.</title>
        <authorList>
            <person name="Brandt J.U."/>
            <person name="Jakob F."/>
            <person name="Behr J."/>
            <person name="Geissler A.J."/>
            <person name="Vogel R.F."/>
        </authorList>
    </citation>
    <scope>NUCLEOTIDE SEQUENCE [LARGE SCALE GENOMIC DNA]</scope>
    <source>
        <strain evidence="1 2">DSM 14400</strain>
        <plasmid evidence="2">Plasmid pkb14400_1</plasmid>
    </source>
</reference>
<gene>
    <name evidence="1" type="ORF">A0U89_14710</name>
</gene>
<dbReference type="KEGG" id="kba:A0U89_14710"/>
<organism evidence="1 2">
    <name type="scientific">Kozakia baliensis</name>
    <dbReference type="NCBI Taxonomy" id="153496"/>
    <lineage>
        <taxon>Bacteria</taxon>
        <taxon>Pseudomonadati</taxon>
        <taxon>Pseudomonadota</taxon>
        <taxon>Alphaproteobacteria</taxon>
        <taxon>Acetobacterales</taxon>
        <taxon>Acetobacteraceae</taxon>
        <taxon>Kozakia</taxon>
    </lineage>
</organism>
<evidence type="ECO:0000313" key="2">
    <source>
        <dbReference type="Proteomes" id="UP000179145"/>
    </source>
</evidence>
<protein>
    <submittedName>
        <fullName evidence="1">Uncharacterized protein</fullName>
    </submittedName>
</protein>
<evidence type="ECO:0000313" key="1">
    <source>
        <dbReference type="EMBL" id="AOX18538.1"/>
    </source>
</evidence>
<sequence length="62" mass="6627">MSLSFSTQTSLFDSTALSGGSAHEFWGALEGDEEIIAIPDAEPVRVPRADFRLTSTRDLGIG</sequence>